<evidence type="ECO:0008006" key="4">
    <source>
        <dbReference type="Google" id="ProtNLM"/>
    </source>
</evidence>
<feature type="chain" id="PRO_5040941316" description="Nickel/cobalt transporter regulator" evidence="1">
    <location>
        <begin position="22"/>
        <end position="121"/>
    </location>
</feature>
<dbReference type="Gene3D" id="3.10.450.160">
    <property type="entry name" value="inner membrane protein cigr"/>
    <property type="match status" value="1"/>
</dbReference>
<keyword evidence="1" id="KW-0732">Signal</keyword>
<evidence type="ECO:0000313" key="3">
    <source>
        <dbReference type="Proteomes" id="UP001139410"/>
    </source>
</evidence>
<organism evidence="2 3">
    <name type="scientific">Sphingomonas cremea</name>
    <dbReference type="NCBI Taxonomy" id="2904799"/>
    <lineage>
        <taxon>Bacteria</taxon>
        <taxon>Pseudomonadati</taxon>
        <taxon>Pseudomonadota</taxon>
        <taxon>Alphaproteobacteria</taxon>
        <taxon>Sphingomonadales</taxon>
        <taxon>Sphingomonadaceae</taxon>
        <taxon>Sphingomonas</taxon>
    </lineage>
</organism>
<dbReference type="AlphaFoldDB" id="A0A9X1QQG2"/>
<dbReference type="RefSeq" id="WP_235068318.1">
    <property type="nucleotide sequence ID" value="NZ_JAKFGM010000003.1"/>
</dbReference>
<reference evidence="2" key="1">
    <citation type="submission" date="2022-01" db="EMBL/GenBank/DDBJ databases">
        <authorList>
            <person name="Jo J.-H."/>
            <person name="Im W.-T."/>
        </authorList>
    </citation>
    <scope>NUCLEOTIDE SEQUENCE</scope>
    <source>
        <strain evidence="2">G124</strain>
    </source>
</reference>
<dbReference type="EMBL" id="JAKFGM010000003">
    <property type="protein sequence ID" value="MCF2515614.1"/>
    <property type="molecule type" value="Genomic_DNA"/>
</dbReference>
<sequence>MKQLLIIAGVAALASTAPAYAKPDHANHGGHVGYGTGGCPPGLAKKNNGCLPPGQAKKLYGVGYRFDRGFAGWTPYNQIPYDLRRQYGLDPYGRYVYDQNYIYQVDPTTYAVSRVLDAILH</sequence>
<accession>A0A9X1QQG2</accession>
<protein>
    <recommendedName>
        <fullName evidence="4">Nickel/cobalt transporter regulator</fullName>
    </recommendedName>
</protein>
<evidence type="ECO:0000256" key="1">
    <source>
        <dbReference type="SAM" id="SignalP"/>
    </source>
</evidence>
<keyword evidence="3" id="KW-1185">Reference proteome</keyword>
<evidence type="ECO:0000313" key="2">
    <source>
        <dbReference type="EMBL" id="MCF2515614.1"/>
    </source>
</evidence>
<name>A0A9X1QQG2_9SPHN</name>
<dbReference type="Proteomes" id="UP001139410">
    <property type="component" value="Unassembled WGS sequence"/>
</dbReference>
<gene>
    <name evidence="2" type="ORF">LVY65_11145</name>
</gene>
<proteinExistence type="predicted"/>
<comment type="caution">
    <text evidence="2">The sequence shown here is derived from an EMBL/GenBank/DDBJ whole genome shotgun (WGS) entry which is preliminary data.</text>
</comment>
<feature type="signal peptide" evidence="1">
    <location>
        <begin position="1"/>
        <end position="21"/>
    </location>
</feature>